<reference evidence="7" key="1">
    <citation type="submission" date="2016-10" db="EMBL/GenBank/DDBJ databases">
        <authorList>
            <person name="Varghese N."/>
            <person name="Submissions S."/>
        </authorList>
    </citation>
    <scope>NUCLEOTIDE SEQUENCE [LARGE SCALE GENOMIC DNA]</scope>
    <source>
        <strain evidence="7">DSM 13234</strain>
    </source>
</reference>
<gene>
    <name evidence="6" type="ORF">SAMN04244559_01734</name>
</gene>
<name>A0A1H6HHG3_MAGFU</name>
<comment type="similarity">
    <text evidence="2 4">Belongs to the pyridoxal phosphate-binding protein YggS/PROSC family.</text>
</comment>
<dbReference type="Pfam" id="PF01168">
    <property type="entry name" value="Ala_racemase_N"/>
    <property type="match status" value="1"/>
</dbReference>
<evidence type="ECO:0000259" key="5">
    <source>
        <dbReference type="Pfam" id="PF01168"/>
    </source>
</evidence>
<dbReference type="Gene3D" id="3.20.20.10">
    <property type="entry name" value="Alanine racemase"/>
    <property type="match status" value="1"/>
</dbReference>
<feature type="domain" description="Alanine racemase N-terminal" evidence="5">
    <location>
        <begin position="8"/>
        <end position="220"/>
    </location>
</feature>
<dbReference type="RefSeq" id="WP_074767604.1">
    <property type="nucleotide sequence ID" value="NZ_FNWO01000006.1"/>
</dbReference>
<dbReference type="GO" id="GO:0030170">
    <property type="term" value="F:pyridoxal phosphate binding"/>
    <property type="evidence" value="ECO:0007669"/>
    <property type="project" value="UniProtKB-UniRule"/>
</dbReference>
<sequence length="221" mass="23490">MSDIAAGLAAIRSRIAAAETAAGRAPGSVALVAVAKTHPAEAVIAALAAGQRLFGENRVQEAKAKYPDLKALHPDLRLHLIGPLQTNKVREAVALFDVIETLDRPKLARVLADEIERAGRRPDILIQVNIGREPQKAGIDPDQADTLIALCRSEYRLEPSGLMCIPPAGEDPAPHFRRLGELAARNGLPVRSMGMSEDFPTAIACGATHVRVGSAIFGHRG</sequence>
<organism evidence="6 7">
    <name type="scientific">Magnetospirillum fulvum</name>
    <name type="common">Rhodospirillum fulvum</name>
    <dbReference type="NCBI Taxonomy" id="1082"/>
    <lineage>
        <taxon>Bacteria</taxon>
        <taxon>Pseudomonadati</taxon>
        <taxon>Pseudomonadota</taxon>
        <taxon>Alphaproteobacteria</taxon>
        <taxon>Rhodospirillales</taxon>
        <taxon>Rhodospirillaceae</taxon>
        <taxon>Magnetospirillum</taxon>
    </lineage>
</organism>
<dbReference type="Proteomes" id="UP000182983">
    <property type="component" value="Unassembled WGS sequence"/>
</dbReference>
<dbReference type="InterPro" id="IPR029066">
    <property type="entry name" value="PLP-binding_barrel"/>
</dbReference>
<keyword evidence="7" id="KW-1185">Reference proteome</keyword>
<evidence type="ECO:0000256" key="3">
    <source>
        <dbReference type="PIRSR" id="PIRSR004848-1"/>
    </source>
</evidence>
<dbReference type="EMBL" id="FNWO01000006">
    <property type="protein sequence ID" value="SEH35229.1"/>
    <property type="molecule type" value="Genomic_DNA"/>
</dbReference>
<evidence type="ECO:0000256" key="2">
    <source>
        <dbReference type="HAMAP-Rule" id="MF_02087"/>
    </source>
</evidence>
<comment type="cofactor">
    <cofactor evidence="3">
        <name>pyridoxal 5'-phosphate</name>
        <dbReference type="ChEBI" id="CHEBI:597326"/>
    </cofactor>
</comment>
<evidence type="ECO:0000313" key="6">
    <source>
        <dbReference type="EMBL" id="SEH35229.1"/>
    </source>
</evidence>
<comment type="function">
    <text evidence="2">Pyridoxal 5'-phosphate (PLP)-binding protein, which is involved in PLP homeostasis.</text>
</comment>
<dbReference type="InterPro" id="IPR001608">
    <property type="entry name" value="Ala_racemase_N"/>
</dbReference>
<dbReference type="PANTHER" id="PTHR10146:SF14">
    <property type="entry name" value="PYRIDOXAL PHOSPHATE HOMEOSTASIS PROTEIN"/>
    <property type="match status" value="1"/>
</dbReference>
<evidence type="ECO:0000256" key="1">
    <source>
        <dbReference type="ARBA" id="ARBA00022898"/>
    </source>
</evidence>
<dbReference type="SUPFAM" id="SSF51419">
    <property type="entry name" value="PLP-binding barrel"/>
    <property type="match status" value="1"/>
</dbReference>
<dbReference type="InterPro" id="IPR011078">
    <property type="entry name" value="PyrdxlP_homeostasis"/>
</dbReference>
<dbReference type="OrthoDB" id="9804072at2"/>
<keyword evidence="1 2" id="KW-0663">Pyridoxal phosphate</keyword>
<accession>A0A1H6HHG3</accession>
<dbReference type="PIRSF" id="PIRSF004848">
    <property type="entry name" value="YBL036c_PLPDEIII"/>
    <property type="match status" value="1"/>
</dbReference>
<protein>
    <recommendedName>
        <fullName evidence="2">Pyridoxal phosphate homeostasis protein</fullName>
        <shortName evidence="2">PLP homeostasis protein</shortName>
    </recommendedName>
</protein>
<proteinExistence type="inferred from homology"/>
<dbReference type="NCBIfam" id="TIGR00044">
    <property type="entry name" value="YggS family pyridoxal phosphate-dependent enzyme"/>
    <property type="match status" value="1"/>
</dbReference>
<feature type="modified residue" description="N6-(pyridoxal phosphate)lysine" evidence="2 3">
    <location>
        <position position="36"/>
    </location>
</feature>
<dbReference type="FunFam" id="3.20.20.10:FF:000018">
    <property type="entry name" value="Pyridoxal phosphate homeostasis protein"/>
    <property type="match status" value="1"/>
</dbReference>
<evidence type="ECO:0000256" key="4">
    <source>
        <dbReference type="RuleBase" id="RU004514"/>
    </source>
</evidence>
<evidence type="ECO:0000313" key="7">
    <source>
        <dbReference type="Proteomes" id="UP000182983"/>
    </source>
</evidence>
<dbReference type="PANTHER" id="PTHR10146">
    <property type="entry name" value="PROLINE SYNTHETASE CO-TRANSCRIBED BACTERIAL HOMOLOG PROTEIN"/>
    <property type="match status" value="1"/>
</dbReference>
<dbReference type="CDD" id="cd00635">
    <property type="entry name" value="PLPDE_III_YBL036c_like"/>
    <property type="match status" value="1"/>
</dbReference>
<dbReference type="AlphaFoldDB" id="A0A1H6HHG3"/>
<dbReference type="HAMAP" id="MF_02087">
    <property type="entry name" value="PLP_homeostasis"/>
    <property type="match status" value="1"/>
</dbReference>